<name>A0A8T0IN70_CERPU</name>
<dbReference type="AlphaFoldDB" id="A0A8T0IN70"/>
<gene>
    <name evidence="1" type="ORF">KC19_3G266900</name>
</gene>
<protein>
    <submittedName>
        <fullName evidence="1">Uncharacterized protein</fullName>
    </submittedName>
</protein>
<dbReference type="Proteomes" id="UP000822688">
    <property type="component" value="Chromosome 3"/>
</dbReference>
<organism evidence="1 2">
    <name type="scientific">Ceratodon purpureus</name>
    <name type="common">Fire moss</name>
    <name type="synonym">Dicranum purpureum</name>
    <dbReference type="NCBI Taxonomy" id="3225"/>
    <lineage>
        <taxon>Eukaryota</taxon>
        <taxon>Viridiplantae</taxon>
        <taxon>Streptophyta</taxon>
        <taxon>Embryophyta</taxon>
        <taxon>Bryophyta</taxon>
        <taxon>Bryophytina</taxon>
        <taxon>Bryopsida</taxon>
        <taxon>Dicranidae</taxon>
        <taxon>Pseudoditrichales</taxon>
        <taxon>Ditrichaceae</taxon>
        <taxon>Ceratodon</taxon>
    </lineage>
</organism>
<dbReference type="EMBL" id="CM026423">
    <property type="protein sequence ID" value="KAG0585204.1"/>
    <property type="molecule type" value="Genomic_DNA"/>
</dbReference>
<keyword evidence="2" id="KW-1185">Reference proteome</keyword>
<comment type="caution">
    <text evidence="1">The sequence shown here is derived from an EMBL/GenBank/DDBJ whole genome shotgun (WGS) entry which is preliminary data.</text>
</comment>
<reference evidence="1" key="1">
    <citation type="submission" date="2020-06" db="EMBL/GenBank/DDBJ databases">
        <title>WGS assembly of Ceratodon purpureus strain R40.</title>
        <authorList>
            <person name="Carey S.B."/>
            <person name="Jenkins J."/>
            <person name="Shu S."/>
            <person name="Lovell J.T."/>
            <person name="Sreedasyam A."/>
            <person name="Maumus F."/>
            <person name="Tiley G.P."/>
            <person name="Fernandez-Pozo N."/>
            <person name="Barry K."/>
            <person name="Chen C."/>
            <person name="Wang M."/>
            <person name="Lipzen A."/>
            <person name="Daum C."/>
            <person name="Saski C.A."/>
            <person name="Payton A.C."/>
            <person name="Mcbreen J.C."/>
            <person name="Conrad R.E."/>
            <person name="Kollar L.M."/>
            <person name="Olsson S."/>
            <person name="Huttunen S."/>
            <person name="Landis J.B."/>
            <person name="Wickett N.J."/>
            <person name="Johnson M.G."/>
            <person name="Rensing S.A."/>
            <person name="Grimwood J."/>
            <person name="Schmutz J."/>
            <person name="Mcdaniel S.F."/>
        </authorList>
    </citation>
    <scope>NUCLEOTIDE SEQUENCE</scope>
    <source>
        <strain evidence="1">R40</strain>
    </source>
</reference>
<evidence type="ECO:0000313" key="1">
    <source>
        <dbReference type="EMBL" id="KAG0585204.1"/>
    </source>
</evidence>
<proteinExistence type="predicted"/>
<accession>A0A8T0IN70</accession>
<sequence length="102" mass="11575">MSSGKTLPPTTSSRRTTIQDSCMVECRSSKRRKRGVGRTETGSRLDLIGLQCTLSRTPTLGRCCRPHRPRFSISHKDIQATEVIWGILMEENIYVNSRFVHP</sequence>
<evidence type="ECO:0000313" key="2">
    <source>
        <dbReference type="Proteomes" id="UP000822688"/>
    </source>
</evidence>